<dbReference type="AlphaFoldDB" id="A0A9P0AGN6"/>
<dbReference type="EMBL" id="OU963867">
    <property type="protein sequence ID" value="CAH0391167.1"/>
    <property type="molecule type" value="Genomic_DNA"/>
</dbReference>
<dbReference type="Pfam" id="PF10242">
    <property type="entry name" value="L_HMGIC_fpl"/>
    <property type="match status" value="1"/>
</dbReference>
<dbReference type="InterPro" id="IPR019372">
    <property type="entry name" value="LHFPL"/>
</dbReference>
<dbReference type="KEGG" id="btab:109033894"/>
<dbReference type="PANTHER" id="PTHR12489">
    <property type="entry name" value="LIPOMA HMGIC FUSION PARTNER-LIKE PROTEIN"/>
    <property type="match status" value="1"/>
</dbReference>
<evidence type="ECO:0000256" key="3">
    <source>
        <dbReference type="ARBA" id="ARBA00022989"/>
    </source>
</evidence>
<keyword evidence="7" id="KW-1185">Reference proteome</keyword>
<sequence length="290" mass="31619">MGSKIEYVESSQMYATNYVRNSKAIGMLWGVFTICYAIINVVAFFSPEYIGATLDSENPAHFGLWQSCYFGNSFSGGEECLGRLSDFSTIPSSAFKAATAVGAVSAATALLAICCMLLFFFFQSTTVFYICGLLQVVSAVCLVSSVCVYPFGWDSPHIKRTCGPQAGRFERGDCEIRWAYLLAIIGCLDAVILAVLAFILASKHVKLQPEPVYGMNGSVYKGEVNNGFMGDAHSVAGSRKSLNLHPVMLIPQPDAHGHPDHYSEFSNRTGRSKSSAYRAEYASSMQNFQL</sequence>
<dbReference type="PANTHER" id="PTHR12489:SF1">
    <property type="entry name" value="LP10272P"/>
    <property type="match status" value="1"/>
</dbReference>
<comment type="subcellular location">
    <subcellularLocation>
        <location evidence="1">Membrane</location>
        <topology evidence="1">Multi-pass membrane protein</topology>
    </subcellularLocation>
</comment>
<feature type="transmembrane region" description="Helical" evidence="5">
    <location>
        <begin position="24"/>
        <end position="45"/>
    </location>
</feature>
<dbReference type="GO" id="GO:0007605">
    <property type="term" value="P:sensory perception of sound"/>
    <property type="evidence" value="ECO:0007669"/>
    <property type="project" value="TreeGrafter"/>
</dbReference>
<dbReference type="Proteomes" id="UP001152759">
    <property type="component" value="Chromosome 6"/>
</dbReference>
<evidence type="ECO:0000256" key="5">
    <source>
        <dbReference type="SAM" id="Phobius"/>
    </source>
</evidence>
<accession>A0A9P0AGN6</accession>
<keyword evidence="3 5" id="KW-1133">Transmembrane helix</keyword>
<evidence type="ECO:0000313" key="7">
    <source>
        <dbReference type="Proteomes" id="UP001152759"/>
    </source>
</evidence>
<evidence type="ECO:0008006" key="8">
    <source>
        <dbReference type="Google" id="ProtNLM"/>
    </source>
</evidence>
<feature type="transmembrane region" description="Helical" evidence="5">
    <location>
        <begin position="178"/>
        <end position="201"/>
    </location>
</feature>
<name>A0A9P0AGN6_BEMTA</name>
<dbReference type="GO" id="GO:0005886">
    <property type="term" value="C:plasma membrane"/>
    <property type="evidence" value="ECO:0007669"/>
    <property type="project" value="TreeGrafter"/>
</dbReference>
<feature type="transmembrane region" description="Helical" evidence="5">
    <location>
        <begin position="127"/>
        <end position="151"/>
    </location>
</feature>
<dbReference type="Gene3D" id="1.20.140.150">
    <property type="match status" value="1"/>
</dbReference>
<evidence type="ECO:0000256" key="1">
    <source>
        <dbReference type="ARBA" id="ARBA00004141"/>
    </source>
</evidence>
<keyword evidence="2 5" id="KW-0812">Transmembrane</keyword>
<feature type="transmembrane region" description="Helical" evidence="5">
    <location>
        <begin position="97"/>
        <end position="120"/>
    </location>
</feature>
<evidence type="ECO:0000256" key="4">
    <source>
        <dbReference type="ARBA" id="ARBA00023136"/>
    </source>
</evidence>
<organism evidence="6 7">
    <name type="scientific">Bemisia tabaci</name>
    <name type="common">Sweetpotato whitefly</name>
    <name type="synonym">Aleurodes tabaci</name>
    <dbReference type="NCBI Taxonomy" id="7038"/>
    <lineage>
        <taxon>Eukaryota</taxon>
        <taxon>Metazoa</taxon>
        <taxon>Ecdysozoa</taxon>
        <taxon>Arthropoda</taxon>
        <taxon>Hexapoda</taxon>
        <taxon>Insecta</taxon>
        <taxon>Pterygota</taxon>
        <taxon>Neoptera</taxon>
        <taxon>Paraneoptera</taxon>
        <taxon>Hemiptera</taxon>
        <taxon>Sternorrhyncha</taxon>
        <taxon>Aleyrodoidea</taxon>
        <taxon>Aleyrodidae</taxon>
        <taxon>Aleyrodinae</taxon>
        <taxon>Bemisia</taxon>
    </lineage>
</organism>
<evidence type="ECO:0000313" key="6">
    <source>
        <dbReference type="EMBL" id="CAH0391167.1"/>
    </source>
</evidence>
<reference evidence="6" key="1">
    <citation type="submission" date="2021-12" db="EMBL/GenBank/DDBJ databases">
        <authorList>
            <person name="King R."/>
        </authorList>
    </citation>
    <scope>NUCLEOTIDE SEQUENCE</scope>
</reference>
<evidence type="ECO:0000256" key="2">
    <source>
        <dbReference type="ARBA" id="ARBA00022692"/>
    </source>
</evidence>
<proteinExistence type="predicted"/>
<keyword evidence="4 5" id="KW-0472">Membrane</keyword>
<protein>
    <recommendedName>
        <fullName evidence="8">Lipoma HMGIC fusion partner-like 3 protein</fullName>
    </recommendedName>
</protein>
<gene>
    <name evidence="6" type="ORF">BEMITA_LOCUS9814</name>
</gene>